<proteinExistence type="predicted"/>
<keyword evidence="2 5" id="KW-0812">Transmembrane</keyword>
<dbReference type="InterPro" id="IPR037185">
    <property type="entry name" value="EmrE-like"/>
</dbReference>
<dbReference type="GO" id="GO:0016020">
    <property type="term" value="C:membrane"/>
    <property type="evidence" value="ECO:0007669"/>
    <property type="project" value="UniProtKB-SubCell"/>
</dbReference>
<feature type="transmembrane region" description="Helical" evidence="5">
    <location>
        <begin position="122"/>
        <end position="141"/>
    </location>
</feature>
<sequence length="289" mass="32022">MLAILITIFGHISYGTTNVLWKNPRNELGTLPLIIIRSLCCFLIFSVSYFVLTGLQIIPTTQFTWVDLVQTAGICAVNYFGLFFFLQSMKHTQISNTIGFGKIGLIIGVAAGYFFYGEEISALKVFLCIVVLIGVSLIEMSGRTKKTSLLSKGLLYTVLAKIFWSTAYFYVPFIDKLGPVLFCAVLEFTVCTLSCILFLVNPTKIDLKNITPTTKREIVLLIFLGTLGTFCLNFALANMSIILFAIIGLIEPVLGLLISKFYHKESLSHYQKIGITLGILSAFVLSVTK</sequence>
<accession>A0A1I3K0G3</accession>
<feature type="transmembrane region" description="Helical" evidence="5">
    <location>
        <begin position="64"/>
        <end position="86"/>
    </location>
</feature>
<feature type="transmembrane region" description="Helical" evidence="5">
    <location>
        <begin position="220"/>
        <end position="250"/>
    </location>
</feature>
<dbReference type="AlphaFoldDB" id="A0A1I3K0G3"/>
<evidence type="ECO:0000256" key="2">
    <source>
        <dbReference type="ARBA" id="ARBA00022692"/>
    </source>
</evidence>
<evidence type="ECO:0000313" key="8">
    <source>
        <dbReference type="Proteomes" id="UP000242560"/>
    </source>
</evidence>
<organism evidence="7 8">
    <name type="scientific">Kaistella treverensis</name>
    <dbReference type="NCBI Taxonomy" id="631455"/>
    <lineage>
        <taxon>Bacteria</taxon>
        <taxon>Pseudomonadati</taxon>
        <taxon>Bacteroidota</taxon>
        <taxon>Flavobacteriia</taxon>
        <taxon>Flavobacteriales</taxon>
        <taxon>Weeksellaceae</taxon>
        <taxon>Chryseobacterium group</taxon>
        <taxon>Kaistella</taxon>
    </lineage>
</organism>
<evidence type="ECO:0000313" key="7">
    <source>
        <dbReference type="EMBL" id="SFI65926.1"/>
    </source>
</evidence>
<dbReference type="Proteomes" id="UP000242560">
    <property type="component" value="Unassembled WGS sequence"/>
</dbReference>
<protein>
    <submittedName>
        <fullName evidence="7">EamA-like transporter family protein</fullName>
    </submittedName>
</protein>
<dbReference type="PANTHER" id="PTHR22911:SF6">
    <property type="entry name" value="SOLUTE CARRIER FAMILY 35 MEMBER G1"/>
    <property type="match status" value="1"/>
</dbReference>
<keyword evidence="3 5" id="KW-1133">Transmembrane helix</keyword>
<evidence type="ECO:0000256" key="4">
    <source>
        <dbReference type="ARBA" id="ARBA00023136"/>
    </source>
</evidence>
<feature type="transmembrane region" description="Helical" evidence="5">
    <location>
        <begin position="153"/>
        <end position="171"/>
    </location>
</feature>
<dbReference type="EMBL" id="FORQ01000001">
    <property type="protein sequence ID" value="SFI65926.1"/>
    <property type="molecule type" value="Genomic_DNA"/>
</dbReference>
<feature type="domain" description="EamA" evidence="6">
    <location>
        <begin position="152"/>
        <end position="286"/>
    </location>
</feature>
<evidence type="ECO:0000256" key="5">
    <source>
        <dbReference type="SAM" id="Phobius"/>
    </source>
</evidence>
<evidence type="ECO:0000256" key="3">
    <source>
        <dbReference type="ARBA" id="ARBA00022989"/>
    </source>
</evidence>
<evidence type="ECO:0000256" key="1">
    <source>
        <dbReference type="ARBA" id="ARBA00004141"/>
    </source>
</evidence>
<dbReference type="RefSeq" id="WP_089818357.1">
    <property type="nucleotide sequence ID" value="NZ_FORQ01000001.1"/>
</dbReference>
<dbReference type="PANTHER" id="PTHR22911">
    <property type="entry name" value="ACYL-MALONYL CONDENSING ENZYME-RELATED"/>
    <property type="match status" value="1"/>
</dbReference>
<dbReference type="Pfam" id="PF00892">
    <property type="entry name" value="EamA"/>
    <property type="match status" value="2"/>
</dbReference>
<feature type="transmembrane region" description="Helical" evidence="5">
    <location>
        <begin position="98"/>
        <end position="116"/>
    </location>
</feature>
<feature type="domain" description="EamA" evidence="6">
    <location>
        <begin position="2"/>
        <end position="138"/>
    </location>
</feature>
<dbReference type="InterPro" id="IPR000620">
    <property type="entry name" value="EamA_dom"/>
</dbReference>
<name>A0A1I3K0G3_9FLAO</name>
<comment type="subcellular location">
    <subcellularLocation>
        <location evidence="1">Membrane</location>
        <topology evidence="1">Multi-pass membrane protein</topology>
    </subcellularLocation>
</comment>
<evidence type="ECO:0000259" key="6">
    <source>
        <dbReference type="Pfam" id="PF00892"/>
    </source>
</evidence>
<feature type="transmembrane region" description="Helical" evidence="5">
    <location>
        <begin position="177"/>
        <end position="200"/>
    </location>
</feature>
<gene>
    <name evidence="7" type="ORF">SAMN05421638_0512</name>
</gene>
<dbReference type="SUPFAM" id="SSF103481">
    <property type="entry name" value="Multidrug resistance efflux transporter EmrE"/>
    <property type="match status" value="2"/>
</dbReference>
<keyword evidence="8" id="KW-1185">Reference proteome</keyword>
<reference evidence="8" key="1">
    <citation type="submission" date="2016-10" db="EMBL/GenBank/DDBJ databases">
        <authorList>
            <person name="Varghese N."/>
            <person name="Submissions S."/>
        </authorList>
    </citation>
    <scope>NUCLEOTIDE SEQUENCE [LARGE SCALE GENOMIC DNA]</scope>
    <source>
        <strain evidence="8">DSM 22251</strain>
    </source>
</reference>
<keyword evidence="4 5" id="KW-0472">Membrane</keyword>
<feature type="transmembrane region" description="Helical" evidence="5">
    <location>
        <begin position="31"/>
        <end position="52"/>
    </location>
</feature>